<name>A0A0F9XVN6_9ZZZZ</name>
<evidence type="ECO:0000313" key="1">
    <source>
        <dbReference type="EMBL" id="KKN96383.1"/>
    </source>
</evidence>
<dbReference type="PANTHER" id="PTHR37953:SF1">
    <property type="entry name" value="UPF0127 PROTEIN MJ1496"/>
    <property type="match status" value="1"/>
</dbReference>
<reference evidence="1" key="1">
    <citation type="journal article" date="2015" name="Nature">
        <title>Complex archaea that bridge the gap between prokaryotes and eukaryotes.</title>
        <authorList>
            <person name="Spang A."/>
            <person name="Saw J.H."/>
            <person name="Jorgensen S.L."/>
            <person name="Zaremba-Niedzwiedzka K."/>
            <person name="Martijn J."/>
            <person name="Lind A.E."/>
            <person name="van Eijk R."/>
            <person name="Schleper C."/>
            <person name="Guy L."/>
            <person name="Ettema T.J."/>
        </authorList>
    </citation>
    <scope>NUCLEOTIDE SEQUENCE</scope>
</reference>
<protein>
    <recommendedName>
        <fullName evidence="2">DUF192 domain-containing protein</fullName>
    </recommendedName>
</protein>
<dbReference type="EMBL" id="LAZR01000065">
    <property type="protein sequence ID" value="KKN96383.1"/>
    <property type="molecule type" value="Genomic_DNA"/>
</dbReference>
<gene>
    <name evidence="1" type="ORF">LCGC14_0169770</name>
</gene>
<dbReference type="InterPro" id="IPR038695">
    <property type="entry name" value="Saro_0823-like_sf"/>
</dbReference>
<comment type="caution">
    <text evidence="1">The sequence shown here is derived from an EMBL/GenBank/DDBJ whole genome shotgun (WGS) entry which is preliminary data.</text>
</comment>
<dbReference type="PANTHER" id="PTHR37953">
    <property type="entry name" value="UPF0127 PROTEIN MJ1496"/>
    <property type="match status" value="1"/>
</dbReference>
<dbReference type="Gene3D" id="2.60.120.1140">
    <property type="entry name" value="Protein of unknown function DUF192"/>
    <property type="match status" value="1"/>
</dbReference>
<proteinExistence type="predicted"/>
<sequence length="154" mass="16433">MTFRKPILVAGFAVLALLAAAYFALAGGDLSSATLVTGSGEHEIDVELALTPKDREIGLMNRESMPAGQGMLFSFDPVRPVTMWMKNTLIPLDMLFLDEAGTVIHIKTNAQPLSLDLIPSGGPVKYVLELNGGAAARYGARVGDRLKHEIIPAS</sequence>
<organism evidence="1">
    <name type="scientific">marine sediment metagenome</name>
    <dbReference type="NCBI Taxonomy" id="412755"/>
    <lineage>
        <taxon>unclassified sequences</taxon>
        <taxon>metagenomes</taxon>
        <taxon>ecological metagenomes</taxon>
    </lineage>
</organism>
<dbReference type="InterPro" id="IPR003795">
    <property type="entry name" value="DUF192"/>
</dbReference>
<accession>A0A0F9XVN6</accession>
<dbReference type="Pfam" id="PF02643">
    <property type="entry name" value="DUF192"/>
    <property type="match status" value="1"/>
</dbReference>
<evidence type="ECO:0008006" key="2">
    <source>
        <dbReference type="Google" id="ProtNLM"/>
    </source>
</evidence>
<dbReference type="AlphaFoldDB" id="A0A0F9XVN6"/>